<keyword evidence="3" id="KW-0805">Transcription regulation</keyword>
<name>A0A1X2HI58_SYNRA</name>
<feature type="region of interest" description="Disordered" evidence="6">
    <location>
        <begin position="546"/>
        <end position="565"/>
    </location>
</feature>
<dbReference type="Proteomes" id="UP000242180">
    <property type="component" value="Unassembled WGS sequence"/>
</dbReference>
<dbReference type="OMA" id="STNIETH"/>
<evidence type="ECO:0000313" key="8">
    <source>
        <dbReference type="Proteomes" id="UP000242180"/>
    </source>
</evidence>
<evidence type="ECO:0000313" key="7">
    <source>
        <dbReference type="EMBL" id="ORY98773.1"/>
    </source>
</evidence>
<protein>
    <submittedName>
        <fullName evidence="7">Mediator complex subunit 23-domain-containing protein</fullName>
    </submittedName>
</protein>
<organism evidence="7 8">
    <name type="scientific">Syncephalastrum racemosum</name>
    <name type="common">Filamentous fungus</name>
    <dbReference type="NCBI Taxonomy" id="13706"/>
    <lineage>
        <taxon>Eukaryota</taxon>
        <taxon>Fungi</taxon>
        <taxon>Fungi incertae sedis</taxon>
        <taxon>Mucoromycota</taxon>
        <taxon>Mucoromycotina</taxon>
        <taxon>Mucoromycetes</taxon>
        <taxon>Mucorales</taxon>
        <taxon>Syncephalastraceae</taxon>
        <taxon>Syncephalastrum</taxon>
    </lineage>
</organism>
<evidence type="ECO:0000256" key="1">
    <source>
        <dbReference type="ARBA" id="ARBA00004123"/>
    </source>
</evidence>
<comment type="subcellular location">
    <subcellularLocation>
        <location evidence="1">Nucleus</location>
    </subcellularLocation>
</comment>
<dbReference type="OrthoDB" id="9982951at2759"/>
<dbReference type="GO" id="GO:0016592">
    <property type="term" value="C:mediator complex"/>
    <property type="evidence" value="ECO:0007669"/>
    <property type="project" value="TreeGrafter"/>
</dbReference>
<dbReference type="PANTHER" id="PTHR12691">
    <property type="entry name" value="MEDIATOR OF RNA POLYMERASE II TRANSCRIPTION SUBUNIT 23"/>
    <property type="match status" value="1"/>
</dbReference>
<evidence type="ECO:0000256" key="2">
    <source>
        <dbReference type="ARBA" id="ARBA00010222"/>
    </source>
</evidence>
<feature type="region of interest" description="Disordered" evidence="6">
    <location>
        <begin position="257"/>
        <end position="282"/>
    </location>
</feature>
<sequence>MESLRTVISRLFADIQDGNATNQSVEGVARQYCGFFSRKPPKRRRLNLLHPDMPESIIDQLPTYDNSMIAFPLQTSRIDYNTLTNDFLRACMVGNMAEPLKRIMLMYREPPVTIAKTMRLLTFLNNLLRIIPINPKKATAGAMHPAANAAANQPFPLGQLFEDLTLTLSLATPSALPVWVVTIQFMLSCLRSNSQQALSKAGITTPIILGIIKHVLLELTRLPPTNMDMLQKQCFSVGKQMLDLFLVRDHLQPLQQQQQQQQQRLQHQQQQSSSIVNEDRKPTTGVGNVSYYDVVYSFPELYGHFLNAIPPDGTPQPAIANHNVWLMTLHYMIISMTQDHRLLERIPTLMAVNIIKHVLREINTLPANLSTAEINCLNKGKELINLLLLGPNGDGAGVVSHYDIIVALPDVYGHFLRGTFAQSVHWTMEKFINELGKRRRHLAFLMMPPDASWPLISQMSRRHEYNDLTTRTSYHMFEGDLIEFVKEGNSTNIETHFRDMLFQRASMDEFRQLANSLTQTGLDTSQIRKAMVMKVRDVIRCIQRHSRPGKRNVDEKEHEPFNPTQTPVRGEDITILIPSNIDLWELMVETADQLYSFVAAEYFSYEDILQDFFELVCRPNGEPYPPGSKNHISRDNGLVWLLLQLFYIDKVSRDVIQRDFQTDERLFEKLVALYSEDQITTQDAFTLRDLSLQCVINLEKSFIKDISNIKHRHPRVAASLQYHGLCYQIQAYFNTHYHSNVPTNSTLFRDMSLEEMVKVAMESQLRQDVVPYTLYVYLVPNDAETGTLGNPESTYAKGGTLSYKLLDLLSVHAKHRLLQVIYKMMLDSDQGPRYQANVAPPGTCVPPHVVDVVYKLLYSAPCSAELMIKEIFDKLRRCDKKIKQKYTGGDASGDAALPVQTMRWLSTVLQLINYRFVRYLKYPFYHRQVYRVLEAFVFNVTRMQMDVKLLRSLDDPHRDKPIWFGESETVARAMVASISRLIKTRGQADIKTEQIYRVLSSLFEYKLDWSPESFQYFPEAVRSFYTDPKSPNQRIPSRPSISPGKMRELVMNNKAFSSYLLQGSPENERAMLQYFAVVENQSSLLCIIWIIAVMRGSMDGFSMTSIRKLLLLIPPARMDTYAVDLVDFVLNVDYPSNNPNLPFQLLDTMIWRHQWVNFTHIISALAKGSGTPERTSKAFHYVRYLLLESPEFIQRVSKWESLGFSSRYWMEEDFNDKLMEYLREYPEYNEFEAFAGGNTTSLDPPLQPQMPVYYSNVISDFVPFLEVLISRLIEYAQVDLLQEILDRYGHLFFYHNCPLSYVSNLFLYYYPNETLSDPRICRRILRLLDFDQYNLAPEAIAYSRDEMVNEQAFDAGYFERVVHKLAASLNPQKCAPRTDSKFPERQFREIGSPAVEGITIATLEIMMAPVAPSKITQHILDLALQRGSQHVGVPALTMHAIGLLFSSLPSDPFVKPILDELNTMILTNPYLLEVSEPCRLIRCGMPKRSHGQYVMSQSLPDLTTTAVLKDSMSSRLRKAMVYPYIFNDYTFNLHNYSTNAPNCFLTLFHSLLHYSSLDAFSVFLKYLRKLRQEKLKTDVQLLYVCFLLGPALHRIEKLDNNTTDAEFFVELMHMVKQVTTLMDMKDGWSTQALEQVFDFLHHIRSGFIKSSELASQLRDIIKLMNPPISQRLLRLVM</sequence>
<proteinExistence type="inferred from homology"/>
<dbReference type="EMBL" id="MCGN01000003">
    <property type="protein sequence ID" value="ORY98773.1"/>
    <property type="molecule type" value="Genomic_DNA"/>
</dbReference>
<keyword evidence="8" id="KW-1185">Reference proteome</keyword>
<comment type="similarity">
    <text evidence="2">Belongs to the Mediator complex subunit 23 family.</text>
</comment>
<dbReference type="GO" id="GO:0005667">
    <property type="term" value="C:transcription regulator complex"/>
    <property type="evidence" value="ECO:0007669"/>
    <property type="project" value="TreeGrafter"/>
</dbReference>
<keyword evidence="4" id="KW-0804">Transcription</keyword>
<dbReference type="InParanoid" id="A0A1X2HI58"/>
<keyword evidence="5" id="KW-0539">Nucleus</keyword>
<dbReference type="GO" id="GO:0006357">
    <property type="term" value="P:regulation of transcription by RNA polymerase II"/>
    <property type="evidence" value="ECO:0007669"/>
    <property type="project" value="TreeGrafter"/>
</dbReference>
<evidence type="ECO:0000256" key="5">
    <source>
        <dbReference type="ARBA" id="ARBA00023242"/>
    </source>
</evidence>
<feature type="compositionally biased region" description="Low complexity" evidence="6">
    <location>
        <begin position="257"/>
        <end position="271"/>
    </location>
</feature>
<evidence type="ECO:0000256" key="4">
    <source>
        <dbReference type="ARBA" id="ARBA00023163"/>
    </source>
</evidence>
<reference evidence="7 8" key="1">
    <citation type="submission" date="2016-07" db="EMBL/GenBank/DDBJ databases">
        <title>Pervasive Adenine N6-methylation of Active Genes in Fungi.</title>
        <authorList>
            <consortium name="DOE Joint Genome Institute"/>
            <person name="Mondo S.J."/>
            <person name="Dannebaum R.O."/>
            <person name="Kuo R.C."/>
            <person name="Labutti K."/>
            <person name="Haridas S."/>
            <person name="Kuo A."/>
            <person name="Salamov A."/>
            <person name="Ahrendt S.R."/>
            <person name="Lipzen A."/>
            <person name="Sullivan W."/>
            <person name="Andreopoulos W.B."/>
            <person name="Clum A."/>
            <person name="Lindquist E."/>
            <person name="Daum C."/>
            <person name="Ramamoorthy G.K."/>
            <person name="Gryganskyi A."/>
            <person name="Culley D."/>
            <person name="Magnuson J.K."/>
            <person name="James T.Y."/>
            <person name="O'Malley M.A."/>
            <person name="Stajich J.E."/>
            <person name="Spatafora J.W."/>
            <person name="Visel A."/>
            <person name="Grigoriev I.V."/>
        </authorList>
    </citation>
    <scope>NUCLEOTIDE SEQUENCE [LARGE SCALE GENOMIC DNA]</scope>
    <source>
        <strain evidence="7 8">NRRL 2496</strain>
    </source>
</reference>
<gene>
    <name evidence="7" type="ORF">BCR43DRAFT_556455</name>
</gene>
<dbReference type="GO" id="GO:0010628">
    <property type="term" value="P:positive regulation of gene expression"/>
    <property type="evidence" value="ECO:0007669"/>
    <property type="project" value="TreeGrafter"/>
</dbReference>
<dbReference type="InterPro" id="IPR021629">
    <property type="entry name" value="Mediator_Med23"/>
</dbReference>
<dbReference type="STRING" id="13706.A0A1X2HI58"/>
<evidence type="ECO:0000256" key="3">
    <source>
        <dbReference type="ARBA" id="ARBA00023015"/>
    </source>
</evidence>
<accession>A0A1X2HI58</accession>
<comment type="caution">
    <text evidence="7">The sequence shown here is derived from an EMBL/GenBank/DDBJ whole genome shotgun (WGS) entry which is preliminary data.</text>
</comment>
<evidence type="ECO:0000256" key="6">
    <source>
        <dbReference type="SAM" id="MobiDB-lite"/>
    </source>
</evidence>
<dbReference type="Pfam" id="PF11573">
    <property type="entry name" value="Med23"/>
    <property type="match status" value="2"/>
</dbReference>
<dbReference type="PANTHER" id="PTHR12691:SF10">
    <property type="entry name" value="MEDIATOR OF RNA POLYMERASE II TRANSCRIPTION SUBUNIT 23"/>
    <property type="match status" value="1"/>
</dbReference>
<feature type="compositionally biased region" description="Basic and acidic residues" evidence="6">
    <location>
        <begin position="551"/>
        <end position="560"/>
    </location>
</feature>